<proteinExistence type="predicted"/>
<protein>
    <submittedName>
        <fullName evidence="1">Uncharacterized protein</fullName>
    </submittedName>
</protein>
<gene>
    <name evidence="1" type="ORF">Pcinc_020290</name>
</gene>
<dbReference type="Proteomes" id="UP001286313">
    <property type="component" value="Unassembled WGS sequence"/>
</dbReference>
<evidence type="ECO:0000313" key="1">
    <source>
        <dbReference type="EMBL" id="KAK3874802.1"/>
    </source>
</evidence>
<sequence length="111" mass="13194">MQEREIEECPRKKDCSEMKACRRANELYRGRQMLCGGVVWEEMENGAWMGKRNVKRETNASVCVVGWWCGVGRDGERCMDGEEEREERDECICLKYRKRKAETWVDVEKYT</sequence>
<organism evidence="1 2">
    <name type="scientific">Petrolisthes cinctipes</name>
    <name type="common">Flat porcelain crab</name>
    <dbReference type="NCBI Taxonomy" id="88211"/>
    <lineage>
        <taxon>Eukaryota</taxon>
        <taxon>Metazoa</taxon>
        <taxon>Ecdysozoa</taxon>
        <taxon>Arthropoda</taxon>
        <taxon>Crustacea</taxon>
        <taxon>Multicrustacea</taxon>
        <taxon>Malacostraca</taxon>
        <taxon>Eumalacostraca</taxon>
        <taxon>Eucarida</taxon>
        <taxon>Decapoda</taxon>
        <taxon>Pleocyemata</taxon>
        <taxon>Anomura</taxon>
        <taxon>Galatheoidea</taxon>
        <taxon>Porcellanidae</taxon>
        <taxon>Petrolisthes</taxon>
    </lineage>
</organism>
<accession>A0AAE1FKH7</accession>
<dbReference type="AlphaFoldDB" id="A0AAE1FKH7"/>
<dbReference type="EMBL" id="JAWQEG010002058">
    <property type="protein sequence ID" value="KAK3874802.1"/>
    <property type="molecule type" value="Genomic_DNA"/>
</dbReference>
<reference evidence="1" key="1">
    <citation type="submission" date="2023-10" db="EMBL/GenBank/DDBJ databases">
        <title>Genome assemblies of two species of porcelain crab, Petrolisthes cinctipes and Petrolisthes manimaculis (Anomura: Porcellanidae).</title>
        <authorList>
            <person name="Angst P."/>
        </authorList>
    </citation>
    <scope>NUCLEOTIDE SEQUENCE</scope>
    <source>
        <strain evidence="1">PB745_01</strain>
        <tissue evidence="1">Gill</tissue>
    </source>
</reference>
<keyword evidence="2" id="KW-1185">Reference proteome</keyword>
<name>A0AAE1FKH7_PETCI</name>
<comment type="caution">
    <text evidence="1">The sequence shown here is derived from an EMBL/GenBank/DDBJ whole genome shotgun (WGS) entry which is preliminary data.</text>
</comment>
<evidence type="ECO:0000313" key="2">
    <source>
        <dbReference type="Proteomes" id="UP001286313"/>
    </source>
</evidence>